<accession>A0A8K0NF22</accession>
<keyword evidence="2" id="KW-1185">Reference proteome</keyword>
<proteinExistence type="predicted"/>
<comment type="caution">
    <text evidence="1">The sequence shown here is derived from an EMBL/GenBank/DDBJ whole genome shotgun (WGS) entry which is preliminary data.</text>
</comment>
<evidence type="ECO:0000313" key="1">
    <source>
        <dbReference type="EMBL" id="KAG5912838.1"/>
    </source>
</evidence>
<sequence length="141" mass="15779">MNPRWAQDLAERQVPTDAEAHLQARAEPLKVYCSSRAEKWGFVEVEHVNEGIAYLNGLPGKVTIGPGPGMCSRVSCSYRTSIWWCNDNDVDFELDSYADITYGAGAILDKCARGYMRSIVKGQAFMPGKWNVVIRREMANC</sequence>
<reference evidence="1" key="1">
    <citation type="journal article" date="2020" name="bioRxiv">
        <title>Whole genome comparisons of ergot fungi reveals the divergence and evolution of species within the genus Claviceps are the result of varying mechanisms driving genome evolution and host range expansion.</title>
        <authorList>
            <person name="Wyka S.A."/>
            <person name="Mondo S.J."/>
            <person name="Liu M."/>
            <person name="Dettman J."/>
            <person name="Nalam V."/>
            <person name="Broders K.D."/>
        </authorList>
    </citation>
    <scope>NUCLEOTIDE SEQUENCE</scope>
    <source>
        <strain evidence="1">CCC 489</strain>
    </source>
</reference>
<dbReference type="Proteomes" id="UP000811619">
    <property type="component" value="Unassembled WGS sequence"/>
</dbReference>
<dbReference type="PANTHER" id="PTHR35605">
    <property type="entry name" value="ECP2 EFFECTOR PROTEIN DOMAIN-CONTAINING PROTEIN-RELATED"/>
    <property type="match status" value="1"/>
</dbReference>
<gene>
    <name evidence="1" type="ORF">E4U42_001780</name>
</gene>
<name>A0A8K0NF22_9HYPO</name>
<dbReference type="AlphaFoldDB" id="A0A8K0NF22"/>
<dbReference type="EMBL" id="SRPY01001561">
    <property type="protein sequence ID" value="KAG5912838.1"/>
    <property type="molecule type" value="Genomic_DNA"/>
</dbReference>
<evidence type="ECO:0000313" key="2">
    <source>
        <dbReference type="Proteomes" id="UP000811619"/>
    </source>
</evidence>
<organism evidence="1 2">
    <name type="scientific">Claviceps africana</name>
    <dbReference type="NCBI Taxonomy" id="83212"/>
    <lineage>
        <taxon>Eukaryota</taxon>
        <taxon>Fungi</taxon>
        <taxon>Dikarya</taxon>
        <taxon>Ascomycota</taxon>
        <taxon>Pezizomycotina</taxon>
        <taxon>Sordariomycetes</taxon>
        <taxon>Hypocreomycetidae</taxon>
        <taxon>Hypocreales</taxon>
        <taxon>Clavicipitaceae</taxon>
        <taxon>Claviceps</taxon>
    </lineage>
</organism>
<dbReference type="OrthoDB" id="3552888at2759"/>
<dbReference type="PANTHER" id="PTHR35605:SF1">
    <property type="entry name" value="ECP2 EFFECTOR PROTEIN DOMAIN-CONTAINING PROTEIN-RELATED"/>
    <property type="match status" value="1"/>
</dbReference>
<protein>
    <submittedName>
        <fullName evidence="1">Uncharacterized protein</fullName>
    </submittedName>
</protein>